<evidence type="ECO:0000256" key="6">
    <source>
        <dbReference type="ARBA" id="ARBA00022737"/>
    </source>
</evidence>
<gene>
    <name evidence="18" type="ORF">RsS93_15960</name>
</gene>
<reference evidence="18 19" key="1">
    <citation type="journal article" date="2020" name="Genome Biol. Evol.">
        <title>Rhizobium dioscoreae sp. nov., a plant growth-promoting bacterium isolated from yam (Dioscorea species).</title>
        <authorList>
            <person name="Ouyabe M."/>
            <person name="Tanaka N."/>
            <person name="Shiwa Y."/>
            <person name="Fujita N."/>
            <person name="Kikuno H."/>
            <person name="Babil P."/>
            <person name="Shiwachi H."/>
        </authorList>
    </citation>
    <scope>NUCLEOTIDE SEQUENCE [LARGE SCALE GENOMIC DNA]</scope>
    <source>
        <strain evidence="18 19">S-93</strain>
    </source>
</reference>
<evidence type="ECO:0000256" key="4">
    <source>
        <dbReference type="ARBA" id="ARBA00022475"/>
    </source>
</evidence>
<evidence type="ECO:0000256" key="5">
    <source>
        <dbReference type="ARBA" id="ARBA00022519"/>
    </source>
</evidence>
<dbReference type="PANTHER" id="PTHR43776">
    <property type="entry name" value="TRANSPORT ATP-BINDING PROTEIN"/>
    <property type="match status" value="1"/>
</dbReference>
<evidence type="ECO:0000256" key="2">
    <source>
        <dbReference type="ARBA" id="ARBA00011469"/>
    </source>
</evidence>
<evidence type="ECO:0000313" key="18">
    <source>
        <dbReference type="EMBL" id="GES48982.1"/>
    </source>
</evidence>
<dbReference type="Pfam" id="PF00005">
    <property type="entry name" value="ABC_tran"/>
    <property type="match status" value="2"/>
</dbReference>
<keyword evidence="6" id="KW-0677">Repeat</keyword>
<keyword evidence="4" id="KW-1003">Cell membrane</keyword>
<dbReference type="Pfam" id="PF08352">
    <property type="entry name" value="oligo_HPY"/>
    <property type="match status" value="2"/>
</dbReference>
<dbReference type="InterPro" id="IPR003593">
    <property type="entry name" value="AAA+_ATPase"/>
</dbReference>
<keyword evidence="5" id="KW-0997">Cell inner membrane</keyword>
<keyword evidence="7" id="KW-0547">Nucleotide-binding</keyword>
<comment type="subunit">
    <text evidence="2">The complex is composed of two ATP-binding proteins (GsiA), two transmembrane proteins (GsiC and GsiD) and a solute-binding protein (GsiB).</text>
</comment>
<accession>A0ABQ0Z116</accession>
<comment type="caution">
    <text evidence="18">The sequence shown here is derived from an EMBL/GenBank/DDBJ whole genome shotgun (WGS) entry which is preliminary data.</text>
</comment>
<evidence type="ECO:0000256" key="11">
    <source>
        <dbReference type="ARBA" id="ARBA00023136"/>
    </source>
</evidence>
<evidence type="ECO:0000256" key="16">
    <source>
        <dbReference type="ARBA" id="ARBA00047640"/>
    </source>
</evidence>
<evidence type="ECO:0000256" key="14">
    <source>
        <dbReference type="ARBA" id="ARBA00039050"/>
    </source>
</evidence>
<comment type="similarity">
    <text evidence="13">Belongs to the ABC transporter superfamily. Glutathione importer (TC 3.A.1.5.11) family.</text>
</comment>
<dbReference type="EC" id="7.4.2.10" evidence="14"/>
<evidence type="ECO:0000313" key="19">
    <source>
        <dbReference type="Proteomes" id="UP000390335"/>
    </source>
</evidence>
<keyword evidence="9" id="KW-0067">ATP-binding</keyword>
<dbReference type="Proteomes" id="UP000390335">
    <property type="component" value="Unassembled WGS sequence"/>
</dbReference>
<dbReference type="InterPro" id="IPR003439">
    <property type="entry name" value="ABC_transporter-like_ATP-bd"/>
</dbReference>
<protein>
    <recommendedName>
        <fullName evidence="15">Glutathione import ATP-binding protein GsiA</fullName>
        <ecNumber evidence="14">7.4.2.10</ecNumber>
    </recommendedName>
</protein>
<evidence type="ECO:0000256" key="1">
    <source>
        <dbReference type="ARBA" id="ARBA00004417"/>
    </source>
</evidence>
<dbReference type="SMART" id="SM00382">
    <property type="entry name" value="AAA"/>
    <property type="match status" value="2"/>
</dbReference>
<keyword evidence="10" id="KW-1278">Translocase</keyword>
<evidence type="ECO:0000256" key="9">
    <source>
        <dbReference type="ARBA" id="ARBA00022840"/>
    </source>
</evidence>
<evidence type="ECO:0000256" key="12">
    <source>
        <dbReference type="ARBA" id="ARBA00037530"/>
    </source>
</evidence>
<evidence type="ECO:0000256" key="13">
    <source>
        <dbReference type="ARBA" id="ARBA00038416"/>
    </source>
</evidence>
<evidence type="ECO:0000256" key="7">
    <source>
        <dbReference type="ARBA" id="ARBA00022741"/>
    </source>
</evidence>
<dbReference type="Gene3D" id="3.40.50.300">
    <property type="entry name" value="P-loop containing nucleotide triphosphate hydrolases"/>
    <property type="match status" value="2"/>
</dbReference>
<comment type="subcellular location">
    <subcellularLocation>
        <location evidence="1">Cell inner membrane</location>
        <topology evidence="1">Peripheral membrane protein</topology>
    </subcellularLocation>
</comment>
<dbReference type="InterPro" id="IPR013563">
    <property type="entry name" value="Oligopep_ABC_C"/>
</dbReference>
<evidence type="ECO:0000256" key="15">
    <source>
        <dbReference type="ARBA" id="ARBA00041187"/>
    </source>
</evidence>
<evidence type="ECO:0000256" key="10">
    <source>
        <dbReference type="ARBA" id="ARBA00022967"/>
    </source>
</evidence>
<keyword evidence="3" id="KW-0813">Transport</keyword>
<feature type="domain" description="ABC transporter" evidence="17">
    <location>
        <begin position="307"/>
        <end position="558"/>
    </location>
</feature>
<keyword evidence="8" id="KW-0378">Hydrolase</keyword>
<dbReference type="NCBIfam" id="NF007739">
    <property type="entry name" value="PRK10419.1"/>
    <property type="match status" value="2"/>
</dbReference>
<proteinExistence type="inferred from homology"/>
<dbReference type="NCBIfam" id="NF008453">
    <property type="entry name" value="PRK11308.1"/>
    <property type="match status" value="2"/>
</dbReference>
<dbReference type="PROSITE" id="PS00211">
    <property type="entry name" value="ABC_TRANSPORTER_1"/>
    <property type="match status" value="2"/>
</dbReference>
<dbReference type="InterPro" id="IPR050319">
    <property type="entry name" value="ABC_transp_ATP-bind"/>
</dbReference>
<organism evidence="18 19">
    <name type="scientific">Rhizobium dioscoreae</name>
    <dbReference type="NCBI Taxonomy" id="2653122"/>
    <lineage>
        <taxon>Bacteria</taxon>
        <taxon>Pseudomonadati</taxon>
        <taxon>Pseudomonadota</taxon>
        <taxon>Alphaproteobacteria</taxon>
        <taxon>Hyphomicrobiales</taxon>
        <taxon>Rhizobiaceae</taxon>
        <taxon>Rhizobium/Agrobacterium group</taxon>
        <taxon>Rhizobium</taxon>
    </lineage>
</organism>
<dbReference type="SUPFAM" id="SSF52540">
    <property type="entry name" value="P-loop containing nucleoside triphosphate hydrolases"/>
    <property type="match status" value="2"/>
</dbReference>
<evidence type="ECO:0000256" key="8">
    <source>
        <dbReference type="ARBA" id="ARBA00022801"/>
    </source>
</evidence>
<dbReference type="PROSITE" id="PS50893">
    <property type="entry name" value="ABC_TRANSPORTER_2"/>
    <property type="match status" value="2"/>
</dbReference>
<dbReference type="EMBL" id="BLAJ01000002">
    <property type="protein sequence ID" value="GES48982.1"/>
    <property type="molecule type" value="Genomic_DNA"/>
</dbReference>
<dbReference type="RefSeq" id="WP_152092998.1">
    <property type="nucleotide sequence ID" value="NZ_BLAJ01000002.1"/>
</dbReference>
<dbReference type="CDD" id="cd03257">
    <property type="entry name" value="ABC_NikE_OppD_transporters"/>
    <property type="match status" value="2"/>
</dbReference>
<keyword evidence="11" id="KW-0472">Membrane</keyword>
<evidence type="ECO:0000256" key="3">
    <source>
        <dbReference type="ARBA" id="ARBA00022448"/>
    </source>
</evidence>
<keyword evidence="19" id="KW-1185">Reference proteome</keyword>
<feature type="domain" description="ABC transporter" evidence="17">
    <location>
        <begin position="12"/>
        <end position="259"/>
    </location>
</feature>
<dbReference type="InterPro" id="IPR017871">
    <property type="entry name" value="ABC_transporter-like_CS"/>
</dbReference>
<dbReference type="PANTHER" id="PTHR43776:SF15">
    <property type="entry name" value="GLUTATHIONE IMPORT ATP-BINDING PROTEIN GSIA"/>
    <property type="match status" value="1"/>
</dbReference>
<name>A0ABQ0Z116_9HYPH</name>
<comment type="function">
    <text evidence="12">Part of the ABC transporter complex GsiABCD involved in glutathione import. Responsible for energy coupling to the transport system.</text>
</comment>
<evidence type="ECO:0000259" key="17">
    <source>
        <dbReference type="PROSITE" id="PS50893"/>
    </source>
</evidence>
<comment type="catalytic activity">
    <reaction evidence="16">
        <text>glutathione(out) + ATP + H2O = glutathione(in) + ADP + phosphate + H(+)</text>
        <dbReference type="Rhea" id="RHEA:29791"/>
        <dbReference type="ChEBI" id="CHEBI:15377"/>
        <dbReference type="ChEBI" id="CHEBI:15378"/>
        <dbReference type="ChEBI" id="CHEBI:30616"/>
        <dbReference type="ChEBI" id="CHEBI:43474"/>
        <dbReference type="ChEBI" id="CHEBI:57925"/>
        <dbReference type="ChEBI" id="CHEBI:456216"/>
        <dbReference type="EC" id="7.4.2.10"/>
    </reaction>
</comment>
<dbReference type="InterPro" id="IPR027417">
    <property type="entry name" value="P-loop_NTPase"/>
</dbReference>
<sequence length="608" mass="67130">MTAATGDNKPLLSVADLTVRFGENRVVEGLSFSVEPGRTLAVVGESGSGKSVTSLSVMRLADMMGARFETGSILFNGKDLLKLSQKEMRAVRGKEIAMIFQEPMTSLNPVFTVGDQICEVLLLHEKIGKSAAMAEAQRLLEMVRLPDAQALLNRYPHQLSGGMRQRVMIAMALACRPKLLIADEPTTALDVTIQAQILNIMRDLQKDLGMGMIFITHDMGVVAEMADDVVVMWKGKKVEEGPVREIFANPRHPYTKALLAAVPKLGSMTGQDFPKRMPLTVLDGGEPKIVGEERVQNTARYDQQPLLSVRDLFVRFDIKKNIFGQVTHRCSAVQKVAFDIHPGETLALVGESGSGKSTIGRTIQQLQKARSGEITFNGKSFAAMSALERFRLRRDVQYIFQDPFASLDPRKTVGFSIAEPINTHGIISGSKEVRRRVDELLERVGLTPAHADRYPHEFSGGQRQRVCIARALASDPKLIIADEALSALDVSIQAQIINLLMDLQAERGLAYLFISHDMAVVEKISHRVAVLYLGQIMEIGSRRQVFETPMHAYTQRLLSAVPIADPTQERRTTLLEGEIPNPVRRVGDEPPILVHEEITSGHFIAKCA</sequence>